<dbReference type="InterPro" id="IPR005628">
    <property type="entry name" value="GspK"/>
</dbReference>
<evidence type="ECO:0000313" key="15">
    <source>
        <dbReference type="Proteomes" id="UP000218896"/>
    </source>
</evidence>
<evidence type="ECO:0000259" key="13">
    <source>
        <dbReference type="Pfam" id="PF21687"/>
    </source>
</evidence>
<dbReference type="PANTHER" id="PTHR38831">
    <property type="entry name" value="TYPE II SECRETION SYSTEM PROTEIN K"/>
    <property type="match status" value="1"/>
</dbReference>
<dbReference type="Proteomes" id="UP000218896">
    <property type="component" value="Unassembled WGS sequence"/>
</dbReference>
<keyword evidence="9 10" id="KW-0472">Membrane</keyword>
<gene>
    <name evidence="14" type="ORF">CK501_06360</name>
</gene>
<dbReference type="Pfam" id="PF03934">
    <property type="entry name" value="T2SSK"/>
    <property type="match status" value="1"/>
</dbReference>
<dbReference type="AlphaFoldDB" id="A0A2A2F976"/>
<protein>
    <recommendedName>
        <fullName evidence="10">Type II secretion system protein K</fullName>
    </recommendedName>
</protein>
<dbReference type="GO" id="GO:0005886">
    <property type="term" value="C:plasma membrane"/>
    <property type="evidence" value="ECO:0007669"/>
    <property type="project" value="UniProtKB-SubCell"/>
</dbReference>
<evidence type="ECO:0000259" key="12">
    <source>
        <dbReference type="Pfam" id="PF03934"/>
    </source>
</evidence>
<dbReference type="InterPro" id="IPR049179">
    <property type="entry name" value="T2SSK_SAM-like_2nd"/>
</dbReference>
<feature type="compositionally biased region" description="Acidic residues" evidence="11">
    <location>
        <begin position="79"/>
        <end position="91"/>
    </location>
</feature>
<evidence type="ECO:0000256" key="4">
    <source>
        <dbReference type="ARBA" id="ARBA00022475"/>
    </source>
</evidence>
<dbReference type="Pfam" id="PF21687">
    <property type="entry name" value="T2SSK_1st"/>
    <property type="match status" value="1"/>
</dbReference>
<evidence type="ECO:0000256" key="9">
    <source>
        <dbReference type="ARBA" id="ARBA00023136"/>
    </source>
</evidence>
<keyword evidence="6" id="KW-0812">Transmembrane</keyword>
<sequence>MRSRRFTRQRGVALIIVLMAFALGSILASGMLTRQSVMIRGATTYLAQNDARSLALGAEAFARQFLARDMKGGGNTPEENQEGDQGTDGEQEGTATRREVDHPGEDWARAALALPVEKGVIEAQINDLRGRLNLNALTEVDGTVNERQRNRLERLLRVLEIRNVRPATFVDWVDADDQRSGGGGAEDSDYMLLDPPYRAGDQPFVSVTEVRLLDGMTEAAYQRLRPHITALPNRDGTLNVNFASTAVLRSLHDRISQGQAESIRETLRESPVESVEEFLALPEFAGLGLEPDGLGVSTDFFEIAARVSVSGTVYRLVSMAQRTRNGTIRILSRDTGRTQLITKEQVQASE</sequence>
<comment type="subcellular location">
    <subcellularLocation>
        <location evidence="1 10">Cell inner membrane</location>
    </subcellularLocation>
</comment>
<evidence type="ECO:0000256" key="2">
    <source>
        <dbReference type="ARBA" id="ARBA00007246"/>
    </source>
</evidence>
<evidence type="ECO:0000256" key="11">
    <source>
        <dbReference type="SAM" id="MobiDB-lite"/>
    </source>
</evidence>
<dbReference type="Gene3D" id="1.10.40.60">
    <property type="entry name" value="EpsJ-like"/>
    <property type="match status" value="2"/>
</dbReference>
<organism evidence="14 15">
    <name type="scientific">Halovibrio salipaludis</name>
    <dbReference type="NCBI Taxonomy" id="2032626"/>
    <lineage>
        <taxon>Bacteria</taxon>
        <taxon>Pseudomonadati</taxon>
        <taxon>Pseudomonadota</taxon>
        <taxon>Gammaproteobacteria</taxon>
        <taxon>Oceanospirillales</taxon>
        <taxon>Halomonadaceae</taxon>
        <taxon>Halovibrio</taxon>
    </lineage>
</organism>
<dbReference type="GO" id="GO:0009306">
    <property type="term" value="P:protein secretion"/>
    <property type="evidence" value="ECO:0007669"/>
    <property type="project" value="InterPro"/>
</dbReference>
<dbReference type="NCBIfam" id="NF037980">
    <property type="entry name" value="T2SS_GspK"/>
    <property type="match status" value="1"/>
</dbReference>
<reference evidence="14 15" key="1">
    <citation type="submission" date="2017-08" db="EMBL/GenBank/DDBJ databases">
        <title>Halovibrio sewagensis sp. nov., isolated from wastewater of high salinity.</title>
        <authorList>
            <person name="Dong X."/>
            <person name="Zhang G."/>
        </authorList>
    </citation>
    <scope>NUCLEOTIDE SEQUENCE [LARGE SCALE GENOMIC DNA]</scope>
    <source>
        <strain evidence="14 15">YL5-2</strain>
    </source>
</reference>
<proteinExistence type="inferred from homology"/>
<keyword evidence="5 10" id="KW-0997">Cell inner membrane</keyword>
<dbReference type="InterPro" id="IPR045584">
    <property type="entry name" value="Pilin-like"/>
</dbReference>
<dbReference type="PANTHER" id="PTHR38831:SF1">
    <property type="entry name" value="TYPE II SECRETION SYSTEM PROTEIN K-RELATED"/>
    <property type="match status" value="1"/>
</dbReference>
<dbReference type="PIRSF" id="PIRSF002786">
    <property type="entry name" value="XcpX"/>
    <property type="match status" value="1"/>
</dbReference>
<dbReference type="Gene3D" id="3.30.1300.30">
    <property type="entry name" value="GSPII I/J protein-like"/>
    <property type="match status" value="1"/>
</dbReference>
<comment type="similarity">
    <text evidence="2 10">Belongs to the GSP K family.</text>
</comment>
<comment type="caution">
    <text evidence="14">The sequence shown here is derived from an EMBL/GenBank/DDBJ whole genome shotgun (WGS) entry which is preliminary data.</text>
</comment>
<feature type="domain" description="T2SS protein K first SAM-like" evidence="13">
    <location>
        <begin position="130"/>
        <end position="233"/>
    </location>
</feature>
<evidence type="ECO:0000256" key="10">
    <source>
        <dbReference type="PIRNR" id="PIRNR002786"/>
    </source>
</evidence>
<dbReference type="SUPFAM" id="SSF54523">
    <property type="entry name" value="Pili subunits"/>
    <property type="match status" value="1"/>
</dbReference>
<keyword evidence="3 10" id="KW-0813">Transport</keyword>
<dbReference type="InterPro" id="IPR038072">
    <property type="entry name" value="GspK_central_sf"/>
</dbReference>
<evidence type="ECO:0000256" key="3">
    <source>
        <dbReference type="ARBA" id="ARBA00022448"/>
    </source>
</evidence>
<evidence type="ECO:0000256" key="8">
    <source>
        <dbReference type="ARBA" id="ARBA00022989"/>
    </source>
</evidence>
<evidence type="ECO:0000256" key="5">
    <source>
        <dbReference type="ARBA" id="ARBA00022519"/>
    </source>
</evidence>
<accession>A0A2A2F976</accession>
<evidence type="ECO:0000256" key="7">
    <source>
        <dbReference type="ARBA" id="ARBA00022927"/>
    </source>
</evidence>
<keyword evidence="8" id="KW-1133">Transmembrane helix</keyword>
<evidence type="ECO:0000313" key="14">
    <source>
        <dbReference type="EMBL" id="PAU81179.1"/>
    </source>
</evidence>
<feature type="region of interest" description="Disordered" evidence="11">
    <location>
        <begin position="70"/>
        <end position="104"/>
    </location>
</feature>
<dbReference type="EMBL" id="NSKD01000002">
    <property type="protein sequence ID" value="PAU81179.1"/>
    <property type="molecule type" value="Genomic_DNA"/>
</dbReference>
<evidence type="ECO:0000256" key="6">
    <source>
        <dbReference type="ARBA" id="ARBA00022692"/>
    </source>
</evidence>
<evidence type="ECO:0000256" key="1">
    <source>
        <dbReference type="ARBA" id="ARBA00004533"/>
    </source>
</evidence>
<name>A0A2A2F976_9GAMM</name>
<keyword evidence="7" id="KW-0653">Protein transport</keyword>
<keyword evidence="15" id="KW-1185">Reference proteome</keyword>
<dbReference type="RefSeq" id="WP_095616906.1">
    <property type="nucleotide sequence ID" value="NZ_NSKD01000002.1"/>
</dbReference>
<feature type="compositionally biased region" description="Basic and acidic residues" evidence="11">
    <location>
        <begin position="95"/>
        <end position="104"/>
    </location>
</feature>
<dbReference type="OrthoDB" id="9788973at2"/>
<feature type="domain" description="T2SS protein K second SAM-like" evidence="12">
    <location>
        <begin position="238"/>
        <end position="296"/>
    </location>
</feature>
<dbReference type="SUPFAM" id="SSF158544">
    <property type="entry name" value="GspK insert domain-like"/>
    <property type="match status" value="1"/>
</dbReference>
<dbReference type="InterPro" id="IPR049031">
    <property type="entry name" value="T2SSK_SAM-like_1st"/>
</dbReference>
<keyword evidence="4 10" id="KW-1003">Cell membrane</keyword>